<dbReference type="AlphaFoldDB" id="A0AAN7WCS8"/>
<evidence type="ECO:0000313" key="3">
    <source>
        <dbReference type="Proteomes" id="UP001310594"/>
    </source>
</evidence>
<accession>A0AAN7WCS8</accession>
<organism evidence="2 3">
    <name type="scientific">Elasticomyces elasticus</name>
    <dbReference type="NCBI Taxonomy" id="574655"/>
    <lineage>
        <taxon>Eukaryota</taxon>
        <taxon>Fungi</taxon>
        <taxon>Dikarya</taxon>
        <taxon>Ascomycota</taxon>
        <taxon>Pezizomycotina</taxon>
        <taxon>Dothideomycetes</taxon>
        <taxon>Dothideomycetidae</taxon>
        <taxon>Mycosphaerellales</taxon>
        <taxon>Teratosphaeriaceae</taxon>
        <taxon>Elasticomyces</taxon>
    </lineage>
</organism>
<proteinExistence type="predicted"/>
<dbReference type="Proteomes" id="UP001310594">
    <property type="component" value="Unassembled WGS sequence"/>
</dbReference>
<feature type="region of interest" description="Disordered" evidence="1">
    <location>
        <begin position="28"/>
        <end position="47"/>
    </location>
</feature>
<dbReference type="EMBL" id="JAVRQU010000005">
    <property type="protein sequence ID" value="KAK5702658.1"/>
    <property type="molecule type" value="Genomic_DNA"/>
</dbReference>
<reference evidence="2" key="1">
    <citation type="submission" date="2023-08" db="EMBL/GenBank/DDBJ databases">
        <title>Black Yeasts Isolated from many extreme environments.</title>
        <authorList>
            <person name="Coleine C."/>
            <person name="Stajich J.E."/>
            <person name="Selbmann L."/>
        </authorList>
    </citation>
    <scope>NUCLEOTIDE SEQUENCE</scope>
    <source>
        <strain evidence="2">CCFEE 5810</strain>
    </source>
</reference>
<protein>
    <submittedName>
        <fullName evidence="2">Uncharacterized protein</fullName>
    </submittedName>
</protein>
<sequence length="240" mass="26954">MAHLAPRHLDTTPGSAPQLPKIIFKYKASDTPKPRPPRHPADTPRGFGCRLLKLPPEMRNGRFKLVLVEDEPISLNARPGLRVDCDAPTRRLDFFNGPALLRTTASICAEAAPVYYGANIFTGMSELSHLLPRLPHKRQRMVKRLRLCTALDAGVADAGREKKWWLGRYAGFIRNLERIAHGEENGLLVELRGICEFPLRNHGEDVRWVLLDELAKYGVVEFGGKYRWVEVPTGSGNDSD</sequence>
<comment type="caution">
    <text evidence="2">The sequence shown here is derived from an EMBL/GenBank/DDBJ whole genome shotgun (WGS) entry which is preliminary data.</text>
</comment>
<evidence type="ECO:0000256" key="1">
    <source>
        <dbReference type="SAM" id="MobiDB-lite"/>
    </source>
</evidence>
<name>A0AAN7WCS8_9PEZI</name>
<evidence type="ECO:0000313" key="2">
    <source>
        <dbReference type="EMBL" id="KAK5702658.1"/>
    </source>
</evidence>
<gene>
    <name evidence="2" type="ORF">LTR97_003604</name>
</gene>